<evidence type="ECO:0000256" key="5">
    <source>
        <dbReference type="ARBA" id="ARBA00022673"/>
    </source>
</evidence>
<reference evidence="16 17" key="1">
    <citation type="journal article" date="2024" name="Nat. Commun.">
        <title>Phylogenomics reveals the evolutionary origins of lichenization in chlorophyte algae.</title>
        <authorList>
            <person name="Puginier C."/>
            <person name="Libourel C."/>
            <person name="Otte J."/>
            <person name="Skaloud P."/>
            <person name="Haon M."/>
            <person name="Grisel S."/>
            <person name="Petersen M."/>
            <person name="Berrin J.G."/>
            <person name="Delaux P.M."/>
            <person name="Dal Grande F."/>
            <person name="Keller J."/>
        </authorList>
    </citation>
    <scope>NUCLEOTIDE SEQUENCE [LARGE SCALE GENOMIC DNA]</scope>
    <source>
        <strain evidence="16 17">SAG 2523</strain>
    </source>
</reference>
<dbReference type="GO" id="GO:0005789">
    <property type="term" value="C:endoplasmic reticulum membrane"/>
    <property type="evidence" value="ECO:0007669"/>
    <property type="project" value="UniProtKB-SubCell"/>
</dbReference>
<dbReference type="SMART" id="SM01415">
    <property type="entry name" value="DUF106"/>
    <property type="match status" value="1"/>
</dbReference>
<evidence type="ECO:0000256" key="8">
    <source>
        <dbReference type="ARBA" id="ARBA00022837"/>
    </source>
</evidence>
<dbReference type="AlphaFoldDB" id="A0AAW1T1L4"/>
<evidence type="ECO:0000256" key="14">
    <source>
        <dbReference type="SAM" id="MobiDB-lite"/>
    </source>
</evidence>
<keyword evidence="13" id="KW-0407">Ion channel</keyword>
<dbReference type="GO" id="GO:0005262">
    <property type="term" value="F:calcium channel activity"/>
    <property type="evidence" value="ECO:0007669"/>
    <property type="project" value="UniProtKB-KW"/>
</dbReference>
<proteinExistence type="inferred from homology"/>
<accession>A0AAW1T1L4</accession>
<protein>
    <recommendedName>
        <fullName evidence="18">Calcium load-activated calcium channel</fullName>
    </recommendedName>
</protein>
<name>A0AAW1T1L4_9CHLO</name>
<evidence type="ECO:0000313" key="16">
    <source>
        <dbReference type="EMBL" id="KAK9863145.1"/>
    </source>
</evidence>
<keyword evidence="10" id="KW-0175">Coiled coil</keyword>
<dbReference type="InterPro" id="IPR008559">
    <property type="entry name" value="TMCO1"/>
</dbReference>
<dbReference type="Pfam" id="PF01956">
    <property type="entry name" value="EMC3_TMCO1"/>
    <property type="match status" value="1"/>
</dbReference>
<gene>
    <name evidence="16" type="ORF">WJX84_007215</name>
</gene>
<evidence type="ECO:0000256" key="6">
    <source>
        <dbReference type="ARBA" id="ARBA00022692"/>
    </source>
</evidence>
<dbReference type="PANTHER" id="PTHR20917">
    <property type="entry name" value="PNAS-RELATED"/>
    <property type="match status" value="1"/>
</dbReference>
<dbReference type="GO" id="GO:0032469">
    <property type="term" value="P:endoplasmic reticulum calcium ion homeostasis"/>
    <property type="evidence" value="ECO:0007669"/>
    <property type="project" value="InterPro"/>
</dbReference>
<sequence>MVLSSGPVVVVAATVLATIVTETVMYFWVYSTPSFRAVRDQLETFQQSQDPLVPGSKPKGKKRLEREEDRLRREVTREMGRLRLKQGVVLVGAVTVLYRSLMPIYSGTPVAQLPFEPFKLFQRVTHYGLDGPITDCSMTFVYTLCQMAIRPTVTMLMGLGPSRKMQELMQPATLGAMAEKDS</sequence>
<keyword evidence="6 15" id="KW-0812">Transmembrane</keyword>
<evidence type="ECO:0000256" key="10">
    <source>
        <dbReference type="ARBA" id="ARBA00023054"/>
    </source>
</evidence>
<feature type="transmembrane region" description="Helical" evidence="15">
    <location>
        <begin position="6"/>
        <end position="29"/>
    </location>
</feature>
<dbReference type="EMBL" id="JALJOV010000511">
    <property type="protein sequence ID" value="KAK9863145.1"/>
    <property type="molecule type" value="Genomic_DNA"/>
</dbReference>
<keyword evidence="4" id="KW-0109">Calcium transport</keyword>
<dbReference type="Proteomes" id="UP001485043">
    <property type="component" value="Unassembled WGS sequence"/>
</dbReference>
<evidence type="ECO:0000256" key="11">
    <source>
        <dbReference type="ARBA" id="ARBA00023065"/>
    </source>
</evidence>
<evidence type="ECO:0000256" key="4">
    <source>
        <dbReference type="ARBA" id="ARBA00022568"/>
    </source>
</evidence>
<keyword evidence="17" id="KW-1185">Reference proteome</keyword>
<organism evidence="16 17">
    <name type="scientific">Apatococcus fuscideae</name>
    <dbReference type="NCBI Taxonomy" id="2026836"/>
    <lineage>
        <taxon>Eukaryota</taxon>
        <taxon>Viridiplantae</taxon>
        <taxon>Chlorophyta</taxon>
        <taxon>core chlorophytes</taxon>
        <taxon>Trebouxiophyceae</taxon>
        <taxon>Chlorellales</taxon>
        <taxon>Chlorellaceae</taxon>
        <taxon>Apatococcus</taxon>
    </lineage>
</organism>
<comment type="similarity">
    <text evidence="2">Belongs to the TMCO1 family.</text>
</comment>
<keyword evidence="11" id="KW-0406">Ion transport</keyword>
<dbReference type="InterPro" id="IPR002809">
    <property type="entry name" value="EMC3/TMCO1"/>
</dbReference>
<keyword evidence="9 15" id="KW-1133">Transmembrane helix</keyword>
<comment type="subcellular location">
    <subcellularLocation>
        <location evidence="1">Endoplasmic reticulum membrane</location>
        <topology evidence="1">Multi-pass membrane protein</topology>
    </subcellularLocation>
</comment>
<evidence type="ECO:0000256" key="13">
    <source>
        <dbReference type="ARBA" id="ARBA00023303"/>
    </source>
</evidence>
<evidence type="ECO:0000256" key="2">
    <source>
        <dbReference type="ARBA" id="ARBA00006537"/>
    </source>
</evidence>
<dbReference type="PANTHER" id="PTHR20917:SF0">
    <property type="entry name" value="CALCIUM LOAD-ACTIVATED CALCIUM CHANNEL"/>
    <property type="match status" value="1"/>
</dbReference>
<evidence type="ECO:0000256" key="1">
    <source>
        <dbReference type="ARBA" id="ARBA00004477"/>
    </source>
</evidence>
<keyword evidence="5" id="KW-0107">Calcium channel</keyword>
<keyword evidence="8" id="KW-0106">Calcium</keyword>
<evidence type="ECO:0000256" key="9">
    <source>
        <dbReference type="ARBA" id="ARBA00022989"/>
    </source>
</evidence>
<evidence type="ECO:0000256" key="7">
    <source>
        <dbReference type="ARBA" id="ARBA00022824"/>
    </source>
</evidence>
<evidence type="ECO:0008006" key="18">
    <source>
        <dbReference type="Google" id="ProtNLM"/>
    </source>
</evidence>
<comment type="caution">
    <text evidence="16">The sequence shown here is derived from an EMBL/GenBank/DDBJ whole genome shotgun (WGS) entry which is preliminary data.</text>
</comment>
<feature type="region of interest" description="Disordered" evidence="14">
    <location>
        <begin position="48"/>
        <end position="68"/>
    </location>
</feature>
<keyword evidence="7" id="KW-0256">Endoplasmic reticulum</keyword>
<evidence type="ECO:0000256" key="12">
    <source>
        <dbReference type="ARBA" id="ARBA00023136"/>
    </source>
</evidence>
<keyword evidence="12 15" id="KW-0472">Membrane</keyword>
<evidence type="ECO:0000256" key="3">
    <source>
        <dbReference type="ARBA" id="ARBA00022448"/>
    </source>
</evidence>
<evidence type="ECO:0000313" key="17">
    <source>
        <dbReference type="Proteomes" id="UP001485043"/>
    </source>
</evidence>
<evidence type="ECO:0000256" key="15">
    <source>
        <dbReference type="SAM" id="Phobius"/>
    </source>
</evidence>
<keyword evidence="3" id="KW-0813">Transport</keyword>